<gene>
    <name evidence="1" type="ORF">L596_000812</name>
</gene>
<proteinExistence type="predicted"/>
<reference evidence="1 2" key="1">
    <citation type="journal article" date="2015" name="Genome Biol.">
        <title>Comparative genomics of Steinernema reveals deeply conserved gene regulatory networks.</title>
        <authorList>
            <person name="Dillman A.R."/>
            <person name="Macchietto M."/>
            <person name="Porter C.F."/>
            <person name="Rogers A."/>
            <person name="Williams B."/>
            <person name="Antoshechkin I."/>
            <person name="Lee M.M."/>
            <person name="Goodwin Z."/>
            <person name="Lu X."/>
            <person name="Lewis E.E."/>
            <person name="Goodrich-Blair H."/>
            <person name="Stock S.P."/>
            <person name="Adams B.J."/>
            <person name="Sternberg P.W."/>
            <person name="Mortazavi A."/>
        </authorList>
    </citation>
    <scope>NUCLEOTIDE SEQUENCE [LARGE SCALE GENOMIC DNA]</scope>
    <source>
        <strain evidence="1 2">ALL</strain>
    </source>
</reference>
<name>A0A4U8UNE8_STECR</name>
<keyword evidence="2" id="KW-1185">Reference proteome</keyword>
<comment type="caution">
    <text evidence="1">The sequence shown here is derived from an EMBL/GenBank/DDBJ whole genome shotgun (WGS) entry which is preliminary data.</text>
</comment>
<dbReference type="Proteomes" id="UP000298663">
    <property type="component" value="Unassembled WGS sequence"/>
</dbReference>
<sequence length="158" mass="18266">MLRREDETGLRRDETDRIIPNQEILRVEIEGNLSATRQLSETDLIPMSLETIPDAAWPKVSQKSSLKDHHNLREVFFTSPQLHKKQGIVETSIRDRELSRVRVTTGEDMDEAFNLKVRANASIDRLVIRTRGNEHYIDALYDVIFDVRLRNNAALSNI</sequence>
<dbReference type="AlphaFoldDB" id="A0A4U8UNE8"/>
<organism evidence="1 2">
    <name type="scientific">Steinernema carpocapsae</name>
    <name type="common">Entomopathogenic nematode</name>
    <dbReference type="NCBI Taxonomy" id="34508"/>
    <lineage>
        <taxon>Eukaryota</taxon>
        <taxon>Metazoa</taxon>
        <taxon>Ecdysozoa</taxon>
        <taxon>Nematoda</taxon>
        <taxon>Chromadorea</taxon>
        <taxon>Rhabditida</taxon>
        <taxon>Tylenchina</taxon>
        <taxon>Panagrolaimomorpha</taxon>
        <taxon>Strongyloidoidea</taxon>
        <taxon>Steinernematidae</taxon>
        <taxon>Steinernema</taxon>
    </lineage>
</organism>
<evidence type="ECO:0000313" key="2">
    <source>
        <dbReference type="Proteomes" id="UP000298663"/>
    </source>
</evidence>
<dbReference type="EMBL" id="AZBU02000001">
    <property type="protein sequence ID" value="TMS33028.1"/>
    <property type="molecule type" value="Genomic_DNA"/>
</dbReference>
<accession>A0A4U8UNE8</accession>
<evidence type="ECO:0000313" key="1">
    <source>
        <dbReference type="EMBL" id="TMS33028.1"/>
    </source>
</evidence>
<protein>
    <submittedName>
        <fullName evidence="1">Uncharacterized protein</fullName>
    </submittedName>
</protein>
<reference evidence="1 2" key="2">
    <citation type="journal article" date="2019" name="G3 (Bethesda)">
        <title>Hybrid Assembly of the Genome of the Entomopathogenic Nematode Steinernema carpocapsae Identifies the X-Chromosome.</title>
        <authorList>
            <person name="Serra L."/>
            <person name="Macchietto M."/>
            <person name="Macias-Munoz A."/>
            <person name="McGill C.J."/>
            <person name="Rodriguez I.M."/>
            <person name="Rodriguez B."/>
            <person name="Murad R."/>
            <person name="Mortazavi A."/>
        </authorList>
    </citation>
    <scope>NUCLEOTIDE SEQUENCE [LARGE SCALE GENOMIC DNA]</scope>
    <source>
        <strain evidence="1 2">ALL</strain>
    </source>
</reference>